<name>A0A9E9NUS7_9BURK</name>
<keyword evidence="1" id="KW-1133">Transmembrane helix</keyword>
<feature type="transmembrane region" description="Helical" evidence="1">
    <location>
        <begin position="100"/>
        <end position="119"/>
    </location>
</feature>
<dbReference type="EMBL" id="CP098251">
    <property type="protein sequence ID" value="WAV91907.1"/>
    <property type="molecule type" value="Genomic_DNA"/>
</dbReference>
<feature type="transmembrane region" description="Helical" evidence="1">
    <location>
        <begin position="125"/>
        <end position="147"/>
    </location>
</feature>
<feature type="transmembrane region" description="Helical" evidence="1">
    <location>
        <begin position="64"/>
        <end position="88"/>
    </location>
</feature>
<dbReference type="PANTHER" id="PTHR37314">
    <property type="entry name" value="SLR0142 PROTEIN"/>
    <property type="match status" value="1"/>
</dbReference>
<accession>A0A9E9NUS7</accession>
<dbReference type="Pfam" id="PF06912">
    <property type="entry name" value="DUF1275"/>
    <property type="match status" value="1"/>
</dbReference>
<dbReference type="InterPro" id="IPR010699">
    <property type="entry name" value="DUF1275"/>
</dbReference>
<feature type="transmembrane region" description="Helical" evidence="1">
    <location>
        <begin position="222"/>
        <end position="241"/>
    </location>
</feature>
<reference evidence="3" key="1">
    <citation type="journal article" date="2022" name="Front. Microbiol.">
        <title>New perspectives on an old grouping: The genomic and phenotypic variability of Oxalobacter formigenes and the implications for calcium oxalate stone prevention.</title>
        <authorList>
            <person name="Chmiel J.A."/>
            <person name="Carr C."/>
            <person name="Stuivenberg G.A."/>
            <person name="Venema R."/>
            <person name="Chanyi R.M."/>
            <person name="Al K.F."/>
            <person name="Giguere D."/>
            <person name="Say H."/>
            <person name="Akouris P.P."/>
            <person name="Dominguez Romero S.A."/>
            <person name="Kwong A."/>
            <person name="Tai V."/>
            <person name="Koval S.F."/>
            <person name="Razvi H."/>
            <person name="Bjazevic J."/>
            <person name="Burton J.P."/>
        </authorList>
    </citation>
    <scope>NUCLEOTIDE SEQUENCE</scope>
    <source>
        <strain evidence="3">HOxNP-1</strain>
    </source>
</reference>
<keyword evidence="4" id="KW-1185">Reference proteome</keyword>
<dbReference type="PANTHER" id="PTHR37314:SF4">
    <property type="entry name" value="UPF0700 TRANSMEMBRANE PROTEIN YOAK"/>
    <property type="match status" value="1"/>
</dbReference>
<evidence type="ECO:0000313" key="4">
    <source>
        <dbReference type="Proteomes" id="UP001164794"/>
    </source>
</evidence>
<feature type="transmembrane region" description="Helical" evidence="1">
    <location>
        <begin position="196"/>
        <end position="216"/>
    </location>
</feature>
<dbReference type="AlphaFoldDB" id="A0A9E9NUS7"/>
<feature type="transmembrane region" description="Helical" evidence="1">
    <location>
        <begin position="20"/>
        <end position="44"/>
    </location>
</feature>
<sequence>MLIFYLRNLTGVERSVKADIHLGLSLAFIAGAMNAGGFLAVQQYTSHMTGIVSSMADGLAIGNFNLVLASVGAMVCFMVGAGLTEVMVNWARGKRLQSEYALPLIFEAVLLLCFGFMGGKLHRHMGLFVSMTVMLLCFLMGLQNAIITRISRAVIRTTHMTGIVTDIGIELGKLFYWNRKVDKEDEAYVKANRGKLYLLSGLLVMFFLGGTIGAFGFKWIGYLATFPLAGALIILAIIPVFDDIRRFFR</sequence>
<reference evidence="2" key="2">
    <citation type="journal article" date="2022" name="Front. Microbiol.">
        <title>New perspectives on an old grouping: The genomic and phenotypic variability of Oxalobacter formigenes and the implications for calcium oxalate stone prevention.</title>
        <authorList>
            <person name="Chmiel J.A."/>
            <person name="Carr C."/>
            <person name="Stuivenberg G.A."/>
            <person name="Venema R."/>
            <person name="Chanyi R.M."/>
            <person name="Al K.F."/>
            <person name="Giguere D."/>
            <person name="Say H."/>
            <person name="Akouris P.P."/>
            <person name="Dominguez Romero S.A."/>
            <person name="Kwong A."/>
            <person name="Tai V."/>
            <person name="Koval S.F."/>
            <person name="Razvi H."/>
            <person name="Bjazevic J."/>
            <person name="Burton J.P."/>
        </authorList>
    </citation>
    <scope>NUCLEOTIDE SEQUENCE</scope>
    <source>
        <strain evidence="2">OxK</strain>
    </source>
</reference>
<evidence type="ECO:0000256" key="1">
    <source>
        <dbReference type="SAM" id="Phobius"/>
    </source>
</evidence>
<proteinExistence type="predicted"/>
<dbReference type="Proteomes" id="UP001164819">
    <property type="component" value="Chromosome"/>
</dbReference>
<gene>
    <name evidence="3" type="ORF">NB645_02950</name>
    <name evidence="2" type="ORF">NB646_04030</name>
</gene>
<protein>
    <submittedName>
        <fullName evidence="2">DUF1275 domain-containing protein</fullName>
    </submittedName>
</protein>
<organism evidence="2">
    <name type="scientific">Oxalobacter aliiformigenes</name>
    <dbReference type="NCBI Taxonomy" id="2946593"/>
    <lineage>
        <taxon>Bacteria</taxon>
        <taxon>Pseudomonadati</taxon>
        <taxon>Pseudomonadota</taxon>
        <taxon>Betaproteobacteria</taxon>
        <taxon>Burkholderiales</taxon>
        <taxon>Oxalobacteraceae</taxon>
        <taxon>Oxalobacter</taxon>
    </lineage>
</organism>
<evidence type="ECO:0000313" key="3">
    <source>
        <dbReference type="EMBL" id="WAV97710.1"/>
    </source>
</evidence>
<dbReference type="EMBL" id="CP098248">
    <property type="protein sequence ID" value="WAV97710.1"/>
    <property type="molecule type" value="Genomic_DNA"/>
</dbReference>
<dbReference type="Proteomes" id="UP001164794">
    <property type="component" value="Chromosome"/>
</dbReference>
<evidence type="ECO:0000313" key="2">
    <source>
        <dbReference type="EMBL" id="WAV91907.1"/>
    </source>
</evidence>
<keyword evidence="1" id="KW-0472">Membrane</keyword>
<keyword evidence="1" id="KW-0812">Transmembrane</keyword>
<dbReference type="RefSeq" id="WP_269265228.1">
    <property type="nucleotide sequence ID" value="NZ_CP098248.1"/>
</dbReference>